<dbReference type="Proteomes" id="UP000007875">
    <property type="component" value="Unassembled WGS sequence"/>
</dbReference>
<dbReference type="InterPro" id="IPR036179">
    <property type="entry name" value="Ig-like_dom_sf"/>
</dbReference>
<proteinExistence type="predicted"/>
<evidence type="ECO:0000256" key="8">
    <source>
        <dbReference type="ARBA" id="ARBA00023180"/>
    </source>
</evidence>
<dbReference type="Ensembl" id="ENSCSAVT00000000831.1">
    <property type="protein sequence ID" value="ENSCSAVP00000000822.1"/>
    <property type="gene ID" value="ENSCSAVG00000000467.1"/>
</dbReference>
<evidence type="ECO:0000256" key="2">
    <source>
        <dbReference type="ARBA" id="ARBA00012729"/>
    </source>
</evidence>
<dbReference type="STRING" id="51511.ENSCSAVP00000000822"/>
<dbReference type="InterPro" id="IPR002557">
    <property type="entry name" value="Chitin-bd_dom"/>
</dbReference>
<comment type="catalytic activity">
    <reaction evidence="1">
        <text>Random endo-hydrolysis of N-acetyl-beta-D-glucosaminide (1-&gt;4)-beta-linkages in chitin and chitodextrins.</text>
        <dbReference type="EC" id="3.2.1.14"/>
    </reaction>
</comment>
<evidence type="ECO:0000313" key="11">
    <source>
        <dbReference type="Proteomes" id="UP000007875"/>
    </source>
</evidence>
<dbReference type="SUPFAM" id="SSF48726">
    <property type="entry name" value="Immunoglobulin"/>
    <property type="match status" value="1"/>
</dbReference>
<dbReference type="Pfam" id="PF01607">
    <property type="entry name" value="CBM_14"/>
    <property type="match status" value="1"/>
</dbReference>
<dbReference type="AlphaFoldDB" id="H2Y674"/>
<dbReference type="Gene3D" id="2.170.140.10">
    <property type="entry name" value="Chitin binding domain"/>
    <property type="match status" value="1"/>
</dbReference>
<dbReference type="SMART" id="SM00494">
    <property type="entry name" value="ChtBD2"/>
    <property type="match status" value="1"/>
</dbReference>
<keyword evidence="4" id="KW-0732">Signal</keyword>
<dbReference type="EC" id="3.2.1.14" evidence="2"/>
<evidence type="ECO:0000256" key="6">
    <source>
        <dbReference type="ARBA" id="ARBA00023024"/>
    </source>
</evidence>
<reference evidence="10" key="3">
    <citation type="submission" date="2025-09" db="UniProtKB">
        <authorList>
            <consortium name="Ensembl"/>
        </authorList>
    </citation>
    <scope>IDENTIFICATION</scope>
</reference>
<reference evidence="10" key="2">
    <citation type="submission" date="2025-08" db="UniProtKB">
        <authorList>
            <consortium name="Ensembl"/>
        </authorList>
    </citation>
    <scope>IDENTIFICATION</scope>
</reference>
<dbReference type="GO" id="GO:0008061">
    <property type="term" value="F:chitin binding"/>
    <property type="evidence" value="ECO:0007669"/>
    <property type="project" value="UniProtKB-KW"/>
</dbReference>
<keyword evidence="5" id="KW-0677">Repeat</keyword>
<keyword evidence="6" id="KW-0624">Polysaccharide degradation</keyword>
<dbReference type="eggNOG" id="ENOG502SUFU">
    <property type="taxonomic scope" value="Eukaryota"/>
</dbReference>
<dbReference type="PANTHER" id="PTHR23301:SF0">
    <property type="entry name" value="CHITIN-BINDING TYPE-2 DOMAIN-CONTAINING PROTEIN-RELATED"/>
    <property type="match status" value="1"/>
</dbReference>
<dbReference type="PANTHER" id="PTHR23301">
    <property type="entry name" value="CHITIN BINDING PERITROPHIN-A"/>
    <property type="match status" value="1"/>
</dbReference>
<organism evidence="10 11">
    <name type="scientific">Ciona savignyi</name>
    <name type="common">Pacific transparent sea squirt</name>
    <dbReference type="NCBI Taxonomy" id="51511"/>
    <lineage>
        <taxon>Eukaryota</taxon>
        <taxon>Metazoa</taxon>
        <taxon>Chordata</taxon>
        <taxon>Tunicata</taxon>
        <taxon>Ascidiacea</taxon>
        <taxon>Phlebobranchia</taxon>
        <taxon>Cionidae</taxon>
        <taxon>Ciona</taxon>
    </lineage>
</organism>
<feature type="domain" description="Chitin-binding type-2" evidence="9">
    <location>
        <begin position="77"/>
        <end position="135"/>
    </location>
</feature>
<keyword evidence="8" id="KW-0325">Glycoprotein</keyword>
<keyword evidence="6" id="KW-0119">Carbohydrate metabolism</keyword>
<accession>H2Y674</accession>
<keyword evidence="7" id="KW-1015">Disulfide bond</keyword>
<reference evidence="11" key="1">
    <citation type="submission" date="2003-08" db="EMBL/GenBank/DDBJ databases">
        <authorList>
            <person name="Birren B."/>
            <person name="Nusbaum C."/>
            <person name="Abebe A."/>
            <person name="Abouelleil A."/>
            <person name="Adekoya E."/>
            <person name="Ait-zahra M."/>
            <person name="Allen N."/>
            <person name="Allen T."/>
            <person name="An P."/>
            <person name="Anderson M."/>
            <person name="Anderson S."/>
            <person name="Arachchi H."/>
            <person name="Armbruster J."/>
            <person name="Bachantsang P."/>
            <person name="Baldwin J."/>
            <person name="Barry A."/>
            <person name="Bayul T."/>
            <person name="Blitshsteyn B."/>
            <person name="Bloom T."/>
            <person name="Blye J."/>
            <person name="Boguslavskiy L."/>
            <person name="Borowsky M."/>
            <person name="Boukhgalter B."/>
            <person name="Brunache A."/>
            <person name="Butler J."/>
            <person name="Calixte N."/>
            <person name="Calvo S."/>
            <person name="Camarata J."/>
            <person name="Campo K."/>
            <person name="Chang J."/>
            <person name="Cheshatsang Y."/>
            <person name="Citroen M."/>
            <person name="Collymore A."/>
            <person name="Considine T."/>
            <person name="Cook A."/>
            <person name="Cooke P."/>
            <person name="Corum B."/>
            <person name="Cuomo C."/>
            <person name="David R."/>
            <person name="Dawoe T."/>
            <person name="Degray S."/>
            <person name="Dodge S."/>
            <person name="Dooley K."/>
            <person name="Dorje P."/>
            <person name="Dorjee K."/>
            <person name="Dorris L."/>
            <person name="Duffey N."/>
            <person name="Dupes A."/>
            <person name="Elkins T."/>
            <person name="Engels R."/>
            <person name="Erickson J."/>
            <person name="Farina A."/>
            <person name="Faro S."/>
            <person name="Ferreira P."/>
            <person name="Fischer H."/>
            <person name="Fitzgerald M."/>
            <person name="Foley K."/>
            <person name="Gage D."/>
            <person name="Galagan J."/>
            <person name="Gearin G."/>
            <person name="Gnerre S."/>
            <person name="Gnirke A."/>
            <person name="Goyette A."/>
            <person name="Graham J."/>
            <person name="Grandbois E."/>
            <person name="Gyaltsen K."/>
            <person name="Hafez N."/>
            <person name="Hagopian D."/>
            <person name="Hagos B."/>
            <person name="Hall J."/>
            <person name="Hatcher B."/>
            <person name="Heller A."/>
            <person name="Higgins H."/>
            <person name="Honan T."/>
            <person name="Horn A."/>
            <person name="Houde N."/>
            <person name="Hughes L."/>
            <person name="Hulme W."/>
            <person name="Husby E."/>
            <person name="Iliev I."/>
            <person name="Jaffe D."/>
            <person name="Jones C."/>
            <person name="Kamal M."/>
            <person name="Kamat A."/>
            <person name="Kamvysselis M."/>
            <person name="Karlsson E."/>
            <person name="Kells C."/>
            <person name="Kieu A."/>
            <person name="Kisner P."/>
            <person name="Kodira C."/>
            <person name="Kulbokas E."/>
            <person name="Labutti K."/>
            <person name="Lama D."/>
            <person name="Landers T."/>
            <person name="Leger J."/>
            <person name="Levine S."/>
            <person name="Lewis D."/>
            <person name="Lewis T."/>
            <person name="Lindblad-toh K."/>
            <person name="Liu X."/>
            <person name="Lokyitsang T."/>
            <person name="Lokyitsang Y."/>
            <person name="Lucien O."/>
            <person name="Lui A."/>
            <person name="Ma L.J."/>
            <person name="Mabbitt R."/>
            <person name="Macdonald J."/>
            <person name="Maclean C."/>
            <person name="Major J."/>
            <person name="Manning J."/>
            <person name="Marabella R."/>
            <person name="Maru K."/>
            <person name="Matthews C."/>
            <person name="Mauceli E."/>
            <person name="Mccarthy M."/>
            <person name="Mcdonough S."/>
            <person name="Mcghee T."/>
            <person name="Meldrim J."/>
            <person name="Meneus L."/>
            <person name="Mesirov J."/>
            <person name="Mihalev A."/>
            <person name="Mihova T."/>
            <person name="Mikkelsen T."/>
            <person name="Mlenga V."/>
            <person name="Moru K."/>
            <person name="Mozes J."/>
            <person name="Mulrain L."/>
            <person name="Munson G."/>
            <person name="Naylor J."/>
            <person name="Newes C."/>
            <person name="Nguyen C."/>
            <person name="Nguyen N."/>
            <person name="Nguyen T."/>
            <person name="Nicol R."/>
            <person name="Nielsen C."/>
            <person name="Nizzari M."/>
            <person name="Norbu C."/>
            <person name="Norbu N."/>
            <person name="O'donnell P."/>
            <person name="Okoawo O."/>
            <person name="O'leary S."/>
            <person name="Omotosho B."/>
            <person name="O'neill K."/>
            <person name="Osman S."/>
            <person name="Parker S."/>
            <person name="Perrin D."/>
            <person name="Phunkhang P."/>
            <person name="Piqani B."/>
            <person name="Purcell S."/>
            <person name="Rachupka T."/>
            <person name="Ramasamy U."/>
            <person name="Rameau R."/>
            <person name="Ray V."/>
            <person name="Raymond C."/>
            <person name="Retta R."/>
            <person name="Richardson S."/>
            <person name="Rise C."/>
            <person name="Rodriguez J."/>
            <person name="Rogers J."/>
            <person name="Rogov P."/>
            <person name="Rutman M."/>
            <person name="Schupbach R."/>
            <person name="Seaman C."/>
            <person name="Settipalli S."/>
            <person name="Sharpe T."/>
            <person name="Sheridan J."/>
            <person name="Sherpa N."/>
            <person name="Shi J."/>
            <person name="Smirnov S."/>
            <person name="Smith C."/>
            <person name="Sougnez C."/>
            <person name="Spencer B."/>
            <person name="Stalker J."/>
            <person name="Stange-thomann N."/>
            <person name="Stavropoulos S."/>
            <person name="Stetson K."/>
            <person name="Stone C."/>
            <person name="Stone S."/>
            <person name="Stubbs M."/>
            <person name="Talamas J."/>
            <person name="Tchuinga P."/>
            <person name="Tenzing P."/>
            <person name="Tesfaye S."/>
            <person name="Theodore J."/>
            <person name="Thoulutsang Y."/>
            <person name="Topham K."/>
            <person name="Towey S."/>
            <person name="Tsamla T."/>
            <person name="Tsomo N."/>
            <person name="Vallee D."/>
            <person name="Vassiliev H."/>
            <person name="Venkataraman V."/>
            <person name="Vinson J."/>
            <person name="Vo A."/>
            <person name="Wade C."/>
            <person name="Wang S."/>
            <person name="Wangchuk T."/>
            <person name="Wangdi T."/>
            <person name="Whittaker C."/>
            <person name="Wilkinson J."/>
            <person name="Wu Y."/>
            <person name="Wyman D."/>
            <person name="Yadav S."/>
            <person name="Yang S."/>
            <person name="Yang X."/>
            <person name="Yeager S."/>
            <person name="Yee E."/>
            <person name="Young G."/>
            <person name="Zainoun J."/>
            <person name="Zembeck L."/>
            <person name="Zimmer A."/>
            <person name="Zody M."/>
            <person name="Lander E."/>
        </authorList>
    </citation>
    <scope>NUCLEOTIDE SEQUENCE [LARGE SCALE GENOMIC DNA]</scope>
</reference>
<evidence type="ECO:0000256" key="3">
    <source>
        <dbReference type="ARBA" id="ARBA00022669"/>
    </source>
</evidence>
<keyword evidence="11" id="KW-1185">Reference proteome</keyword>
<dbReference type="InterPro" id="IPR036508">
    <property type="entry name" value="Chitin-bd_dom_sf"/>
</dbReference>
<dbReference type="HOGENOM" id="CLU_1937371_0_0_1"/>
<name>H2Y674_CIOSA</name>
<evidence type="ECO:0000256" key="4">
    <source>
        <dbReference type="ARBA" id="ARBA00022729"/>
    </source>
</evidence>
<dbReference type="InParanoid" id="H2Y674"/>
<dbReference type="SUPFAM" id="SSF57625">
    <property type="entry name" value="Invertebrate chitin-binding proteins"/>
    <property type="match status" value="1"/>
</dbReference>
<dbReference type="InterPro" id="IPR013783">
    <property type="entry name" value="Ig-like_fold"/>
</dbReference>
<dbReference type="GO" id="GO:0006032">
    <property type="term" value="P:chitin catabolic process"/>
    <property type="evidence" value="ECO:0007669"/>
    <property type="project" value="UniProtKB-KW"/>
</dbReference>
<evidence type="ECO:0000256" key="7">
    <source>
        <dbReference type="ARBA" id="ARBA00023157"/>
    </source>
</evidence>
<dbReference type="GO" id="GO:0008843">
    <property type="term" value="F:endochitinase activity"/>
    <property type="evidence" value="ECO:0007669"/>
    <property type="project" value="UniProtKB-EC"/>
</dbReference>
<evidence type="ECO:0000256" key="5">
    <source>
        <dbReference type="ARBA" id="ARBA00022737"/>
    </source>
</evidence>
<dbReference type="GO" id="GO:0005576">
    <property type="term" value="C:extracellular region"/>
    <property type="evidence" value="ECO:0007669"/>
    <property type="project" value="InterPro"/>
</dbReference>
<sequence>MVYTRVSGSRPIPTSYTAYGVWKDRATLDGNSLTIRGLTESDAGRYWCEIGSAGFYGIGEMATDAKSTVLEVLKSASFTCEGKSDGLYSDPNECSKYYECSEERMFHRSCAIGTVFRKNTMMCDFPYNVLPPCGTKGVN</sequence>
<dbReference type="InterPro" id="IPR051940">
    <property type="entry name" value="Chitin_bind-dev_reg"/>
</dbReference>
<dbReference type="GeneTree" id="ENSGT00390000002043"/>
<evidence type="ECO:0000313" key="10">
    <source>
        <dbReference type="Ensembl" id="ENSCSAVP00000000822.1"/>
    </source>
</evidence>
<evidence type="ECO:0000259" key="9">
    <source>
        <dbReference type="PROSITE" id="PS50940"/>
    </source>
</evidence>
<keyword evidence="6" id="KW-0146">Chitin degradation</keyword>
<keyword evidence="3" id="KW-0147">Chitin-binding</keyword>
<evidence type="ECO:0000256" key="1">
    <source>
        <dbReference type="ARBA" id="ARBA00000822"/>
    </source>
</evidence>
<dbReference type="Gene3D" id="2.60.40.10">
    <property type="entry name" value="Immunoglobulins"/>
    <property type="match status" value="1"/>
</dbReference>
<protein>
    <recommendedName>
        <fullName evidence="2">chitinase</fullName>
        <ecNumber evidence="2">3.2.1.14</ecNumber>
    </recommendedName>
</protein>
<dbReference type="PROSITE" id="PS50940">
    <property type="entry name" value="CHIT_BIND_II"/>
    <property type="match status" value="1"/>
</dbReference>